<name>A0A4P9ZVV7_9FUNG</name>
<dbReference type="SUPFAM" id="SSF50978">
    <property type="entry name" value="WD40 repeat-like"/>
    <property type="match status" value="1"/>
</dbReference>
<evidence type="ECO:0000256" key="6">
    <source>
        <dbReference type="ARBA" id="ARBA00022763"/>
    </source>
</evidence>
<feature type="domain" description="CAF1B/HIR1 beta-propeller" evidence="12">
    <location>
        <begin position="1"/>
        <end position="408"/>
    </location>
</feature>
<comment type="similarity">
    <text evidence="3">Belongs to the WD repeat HIR1 family.</text>
</comment>
<evidence type="ECO:0000256" key="8">
    <source>
        <dbReference type="ARBA" id="ARBA00023204"/>
    </source>
</evidence>
<evidence type="ECO:0000256" key="2">
    <source>
        <dbReference type="ARBA" id="ARBA00004123"/>
    </source>
</evidence>
<evidence type="ECO:0000256" key="4">
    <source>
        <dbReference type="ARBA" id="ARBA00022574"/>
    </source>
</evidence>
<accession>A0A4P9ZVV7</accession>
<dbReference type="PROSITE" id="PS00678">
    <property type="entry name" value="WD_REPEATS_1"/>
    <property type="match status" value="1"/>
</dbReference>
<dbReference type="InterPro" id="IPR019775">
    <property type="entry name" value="WD40_repeat_CS"/>
</dbReference>
<feature type="repeat" description="WD" evidence="10">
    <location>
        <begin position="160"/>
        <end position="192"/>
    </location>
</feature>
<evidence type="ECO:0000313" key="13">
    <source>
        <dbReference type="EMBL" id="RKP37081.1"/>
    </source>
</evidence>
<dbReference type="GO" id="GO:0006334">
    <property type="term" value="P:nucleosome assembly"/>
    <property type="evidence" value="ECO:0007669"/>
    <property type="project" value="TreeGrafter"/>
</dbReference>
<evidence type="ECO:0000313" key="14">
    <source>
        <dbReference type="Proteomes" id="UP000268162"/>
    </source>
</evidence>
<proteinExistence type="inferred from homology"/>
<gene>
    <name evidence="13" type="ORF">BJ085DRAFT_16763</name>
</gene>
<dbReference type="SMART" id="SM00320">
    <property type="entry name" value="WD40"/>
    <property type="match status" value="6"/>
</dbReference>
<evidence type="ECO:0000256" key="7">
    <source>
        <dbReference type="ARBA" id="ARBA00022853"/>
    </source>
</evidence>
<evidence type="ECO:0000256" key="1">
    <source>
        <dbReference type="ARBA" id="ARBA00002677"/>
    </source>
</evidence>
<dbReference type="Pfam" id="PF09453">
    <property type="entry name" value="HIRA_B"/>
    <property type="match status" value="1"/>
</dbReference>
<feature type="repeat" description="WD" evidence="10">
    <location>
        <begin position="118"/>
        <end position="159"/>
    </location>
</feature>
<dbReference type="Pfam" id="PF24105">
    <property type="entry name" value="Beta-prop_CAF1B_HIR1"/>
    <property type="match status" value="1"/>
</dbReference>
<evidence type="ECO:0000256" key="9">
    <source>
        <dbReference type="ARBA" id="ARBA00023242"/>
    </source>
</evidence>
<dbReference type="PANTHER" id="PTHR15271:SF4">
    <property type="entry name" value="CHROMATIN ASSEMBLY FACTOR 1 SUBUNIT B"/>
    <property type="match status" value="1"/>
</dbReference>
<evidence type="ECO:0000256" key="11">
    <source>
        <dbReference type="SAM" id="MobiDB-lite"/>
    </source>
</evidence>
<dbReference type="AlphaFoldDB" id="A0A4P9ZVV7"/>
<evidence type="ECO:0000256" key="5">
    <source>
        <dbReference type="ARBA" id="ARBA00022737"/>
    </source>
</evidence>
<dbReference type="GO" id="GO:0005634">
    <property type="term" value="C:nucleus"/>
    <property type="evidence" value="ECO:0007669"/>
    <property type="project" value="UniProtKB-SubCell"/>
</dbReference>
<keyword evidence="4 10" id="KW-0853">WD repeat</keyword>
<dbReference type="InterPro" id="IPR019015">
    <property type="entry name" value="HIRA_B_motif"/>
</dbReference>
<dbReference type="STRING" id="215637.A0A4P9ZVV7"/>
<keyword evidence="14" id="KW-1185">Reference proteome</keyword>
<organism evidence="13 14">
    <name type="scientific">Dimargaris cristalligena</name>
    <dbReference type="NCBI Taxonomy" id="215637"/>
    <lineage>
        <taxon>Eukaryota</taxon>
        <taxon>Fungi</taxon>
        <taxon>Fungi incertae sedis</taxon>
        <taxon>Zoopagomycota</taxon>
        <taxon>Kickxellomycotina</taxon>
        <taxon>Dimargaritomycetes</taxon>
        <taxon>Dimargaritales</taxon>
        <taxon>Dimargaritaceae</taxon>
        <taxon>Dimargaris</taxon>
    </lineage>
</organism>
<feature type="repeat" description="WD" evidence="10">
    <location>
        <begin position="59"/>
        <end position="91"/>
    </location>
</feature>
<reference evidence="14" key="1">
    <citation type="journal article" date="2018" name="Nat. Microbiol.">
        <title>Leveraging single-cell genomics to expand the fungal tree of life.</title>
        <authorList>
            <person name="Ahrendt S.R."/>
            <person name="Quandt C.A."/>
            <person name="Ciobanu D."/>
            <person name="Clum A."/>
            <person name="Salamov A."/>
            <person name="Andreopoulos B."/>
            <person name="Cheng J.F."/>
            <person name="Woyke T."/>
            <person name="Pelin A."/>
            <person name="Henrissat B."/>
            <person name="Reynolds N.K."/>
            <person name="Benny G.L."/>
            <person name="Smith M.E."/>
            <person name="James T.Y."/>
            <person name="Grigoriev I.V."/>
        </authorList>
    </citation>
    <scope>NUCLEOTIDE SEQUENCE [LARGE SCALE GENOMIC DNA]</scope>
    <source>
        <strain evidence="14">RSA 468</strain>
    </source>
</reference>
<dbReference type="InterPro" id="IPR001680">
    <property type="entry name" value="WD40_rpt"/>
</dbReference>
<dbReference type="InterPro" id="IPR055410">
    <property type="entry name" value="Beta-prop_CAF1B_HIR1"/>
</dbReference>
<dbReference type="PROSITE" id="PS50294">
    <property type="entry name" value="WD_REPEATS_REGION"/>
    <property type="match status" value="3"/>
</dbReference>
<dbReference type="InterPro" id="IPR015943">
    <property type="entry name" value="WD40/YVTN_repeat-like_dom_sf"/>
</dbReference>
<keyword evidence="5" id="KW-0677">Repeat</keyword>
<feature type="region of interest" description="Disordered" evidence="11">
    <location>
        <begin position="211"/>
        <end position="234"/>
    </location>
</feature>
<comment type="function">
    <text evidence="1">Required for replication-independent chromatin assembly and for the periodic repression of histone gene transcription during the cell cycle.</text>
</comment>
<dbReference type="EMBL" id="ML002546">
    <property type="protein sequence ID" value="RKP37081.1"/>
    <property type="molecule type" value="Genomic_DNA"/>
</dbReference>
<dbReference type="Gene3D" id="2.130.10.10">
    <property type="entry name" value="YVTN repeat-like/Quinoprotein amine dehydrogenase"/>
    <property type="match status" value="2"/>
</dbReference>
<keyword evidence="7" id="KW-0156">Chromatin regulator</keyword>
<keyword evidence="9" id="KW-0539">Nucleus</keyword>
<dbReference type="Proteomes" id="UP000268162">
    <property type="component" value="Unassembled WGS sequence"/>
</dbReference>
<evidence type="ECO:0000256" key="3">
    <source>
        <dbReference type="ARBA" id="ARBA00007306"/>
    </source>
</evidence>
<keyword evidence="8" id="KW-0234">DNA repair</keyword>
<dbReference type="PROSITE" id="PS50082">
    <property type="entry name" value="WD_REPEATS_2"/>
    <property type="match status" value="3"/>
</dbReference>
<dbReference type="PANTHER" id="PTHR15271">
    <property type="entry name" value="CHROMATIN ASSEMBLY FACTOR 1 SUBUNIT B"/>
    <property type="match status" value="1"/>
</dbReference>
<evidence type="ECO:0000256" key="10">
    <source>
        <dbReference type="PROSITE-ProRule" id="PRU00221"/>
    </source>
</evidence>
<dbReference type="GO" id="GO:0006335">
    <property type="term" value="P:DNA replication-dependent chromatin assembly"/>
    <property type="evidence" value="ECO:0007669"/>
    <property type="project" value="InterPro"/>
</dbReference>
<dbReference type="GO" id="GO:0033186">
    <property type="term" value="C:CAF-1 complex"/>
    <property type="evidence" value="ECO:0007669"/>
    <property type="project" value="TreeGrafter"/>
</dbReference>
<sequence length="474" mass="51508">MKAKTFQINWHDNLAVFSVDFDPSRPGRFATAGGDSNVRLWRLMESSNGNVSVNFVAELARHSAAVNVVRFSPADSLLASSGDDGTIIVWKQSQAASGSLENASVAGAEETWKAVSLLRGSLADIYDISWSADGRFIISGSVDNTARIWDVKQAKCIHCIADHSNYIQGVAWDPKGHFFATQSSDRAVNIYEWTVKTLNTTKKSLLVKHSRLEDKSTGDGPSKPHSLSGQTGGPQYVRLYHSETLTSFFRRLCFTPDGSVLLTPAGIHRVHDSSTTKSGSSADEQTQNAVYIYARDRLAEAPVAMLSGFQKPAIAIRCAPHRFCKRPPASSGKPSSEWLGLPYRLVFAVATQDAVILYDSQQHEPLAYLANFHYATLTDLSWSPNGRHLLMTSSDGYCSVVIFDEGELGEIYGQPISTSVTTQVEPVKPAAPSTPKPVSGMVKVEATPSEIANPVTTTKTGKKRIQPTLISSIN</sequence>
<keyword evidence="6" id="KW-0227">DNA damage</keyword>
<evidence type="ECO:0000259" key="12">
    <source>
        <dbReference type="Pfam" id="PF24105"/>
    </source>
</evidence>
<protein>
    <submittedName>
        <fullName evidence="13">WD40-repeat-containing domain protein</fullName>
    </submittedName>
</protein>
<dbReference type="InterPro" id="IPR036322">
    <property type="entry name" value="WD40_repeat_dom_sf"/>
</dbReference>
<dbReference type="GO" id="GO:0006281">
    <property type="term" value="P:DNA repair"/>
    <property type="evidence" value="ECO:0007669"/>
    <property type="project" value="UniProtKB-KW"/>
</dbReference>
<dbReference type="InterPro" id="IPR045145">
    <property type="entry name" value="PTHR15271"/>
</dbReference>
<comment type="subcellular location">
    <subcellularLocation>
        <location evidence="2">Nucleus</location>
    </subcellularLocation>
</comment>